<dbReference type="PANTHER" id="PTHR21299:SF2">
    <property type="entry name" value="CYTIDYLATE KINASE"/>
    <property type="match status" value="1"/>
</dbReference>
<evidence type="ECO:0000256" key="6">
    <source>
        <dbReference type="ARBA" id="ARBA00047615"/>
    </source>
</evidence>
<organism evidence="10 11">
    <name type="scientific">Anaerococcus octavius</name>
    <dbReference type="NCBI Taxonomy" id="54007"/>
    <lineage>
        <taxon>Bacteria</taxon>
        <taxon>Bacillati</taxon>
        <taxon>Bacillota</taxon>
        <taxon>Tissierellia</taxon>
        <taxon>Tissierellales</taxon>
        <taxon>Peptoniphilaceae</taxon>
        <taxon>Anaerococcus</taxon>
    </lineage>
</organism>
<dbReference type="GO" id="GO:0036430">
    <property type="term" value="F:CMP kinase activity"/>
    <property type="evidence" value="ECO:0007669"/>
    <property type="project" value="RHEA"/>
</dbReference>
<comment type="catalytic activity">
    <reaction evidence="7 8">
        <text>CMP + ATP = CDP + ADP</text>
        <dbReference type="Rhea" id="RHEA:11600"/>
        <dbReference type="ChEBI" id="CHEBI:30616"/>
        <dbReference type="ChEBI" id="CHEBI:58069"/>
        <dbReference type="ChEBI" id="CHEBI:60377"/>
        <dbReference type="ChEBI" id="CHEBI:456216"/>
        <dbReference type="EC" id="2.7.4.25"/>
    </reaction>
</comment>
<dbReference type="GO" id="GO:0036431">
    <property type="term" value="F:dCMP kinase activity"/>
    <property type="evidence" value="ECO:0007669"/>
    <property type="project" value="InterPro"/>
</dbReference>
<dbReference type="InterPro" id="IPR027417">
    <property type="entry name" value="P-loop_NTPase"/>
</dbReference>
<dbReference type="CDD" id="cd02020">
    <property type="entry name" value="CMPK"/>
    <property type="match status" value="1"/>
</dbReference>
<evidence type="ECO:0000256" key="2">
    <source>
        <dbReference type="ARBA" id="ARBA00022679"/>
    </source>
</evidence>
<feature type="binding site" evidence="8">
    <location>
        <begin position="9"/>
        <end position="17"/>
    </location>
    <ligand>
        <name>ATP</name>
        <dbReference type="ChEBI" id="CHEBI:30616"/>
    </ligand>
</feature>
<dbReference type="InterPro" id="IPR011994">
    <property type="entry name" value="Cytidylate_kinase_dom"/>
</dbReference>
<keyword evidence="5 8" id="KW-0067">ATP-binding</keyword>
<keyword evidence="11" id="KW-1185">Reference proteome</keyword>
<dbReference type="NCBIfam" id="TIGR00017">
    <property type="entry name" value="cmk"/>
    <property type="match status" value="1"/>
</dbReference>
<dbReference type="GO" id="GO:0015949">
    <property type="term" value="P:nucleobase-containing small molecule interconversion"/>
    <property type="evidence" value="ECO:0007669"/>
    <property type="project" value="TreeGrafter"/>
</dbReference>
<keyword evidence="3 8" id="KW-0547">Nucleotide-binding</keyword>
<evidence type="ECO:0000256" key="1">
    <source>
        <dbReference type="ARBA" id="ARBA00009427"/>
    </source>
</evidence>
<evidence type="ECO:0000256" key="4">
    <source>
        <dbReference type="ARBA" id="ARBA00022777"/>
    </source>
</evidence>
<dbReference type="RefSeq" id="WP_101539928.1">
    <property type="nucleotide sequence ID" value="NZ_PKGS01000002.1"/>
</dbReference>
<dbReference type="GO" id="GO:0005829">
    <property type="term" value="C:cytosol"/>
    <property type="evidence" value="ECO:0007669"/>
    <property type="project" value="TreeGrafter"/>
</dbReference>
<dbReference type="SUPFAM" id="SSF52540">
    <property type="entry name" value="P-loop containing nucleoside triphosphate hydrolases"/>
    <property type="match status" value="1"/>
</dbReference>
<comment type="catalytic activity">
    <reaction evidence="6 8">
        <text>dCMP + ATP = dCDP + ADP</text>
        <dbReference type="Rhea" id="RHEA:25094"/>
        <dbReference type="ChEBI" id="CHEBI:30616"/>
        <dbReference type="ChEBI" id="CHEBI:57566"/>
        <dbReference type="ChEBI" id="CHEBI:58593"/>
        <dbReference type="ChEBI" id="CHEBI:456216"/>
        <dbReference type="EC" id="2.7.4.25"/>
    </reaction>
</comment>
<keyword evidence="2 8" id="KW-0808">Transferase</keyword>
<accession>A0A2I1M9R8</accession>
<dbReference type="GO" id="GO:0006220">
    <property type="term" value="P:pyrimidine nucleotide metabolic process"/>
    <property type="evidence" value="ECO:0007669"/>
    <property type="project" value="UniProtKB-UniRule"/>
</dbReference>
<evidence type="ECO:0000259" key="9">
    <source>
        <dbReference type="Pfam" id="PF02224"/>
    </source>
</evidence>
<dbReference type="HAMAP" id="MF_00238">
    <property type="entry name" value="Cytidyl_kinase_type1"/>
    <property type="match status" value="1"/>
</dbReference>
<protein>
    <recommendedName>
        <fullName evidence="8">Cytidylate kinase</fullName>
        <shortName evidence="8">CK</shortName>
        <ecNumber evidence="8">2.7.4.25</ecNumber>
    </recommendedName>
    <alternativeName>
        <fullName evidence="8">Cytidine monophosphate kinase</fullName>
        <shortName evidence="8">CMP kinase</shortName>
    </alternativeName>
</protein>
<evidence type="ECO:0000313" key="11">
    <source>
        <dbReference type="Proteomes" id="UP000234335"/>
    </source>
</evidence>
<dbReference type="InterPro" id="IPR003136">
    <property type="entry name" value="Cytidylate_kin"/>
</dbReference>
<evidence type="ECO:0000256" key="3">
    <source>
        <dbReference type="ARBA" id="ARBA00022741"/>
    </source>
</evidence>
<dbReference type="GO" id="GO:0005524">
    <property type="term" value="F:ATP binding"/>
    <property type="evidence" value="ECO:0007669"/>
    <property type="project" value="UniProtKB-UniRule"/>
</dbReference>
<name>A0A2I1M9R8_9FIRM</name>
<dbReference type="Proteomes" id="UP000234335">
    <property type="component" value="Unassembled WGS sequence"/>
</dbReference>
<evidence type="ECO:0000256" key="8">
    <source>
        <dbReference type="HAMAP-Rule" id="MF_00238"/>
    </source>
</evidence>
<dbReference type="PANTHER" id="PTHR21299">
    <property type="entry name" value="CYTIDYLATE KINASE/PANTOATE-BETA-ALANINE LIGASE"/>
    <property type="match status" value="1"/>
</dbReference>
<dbReference type="EC" id="2.7.4.25" evidence="8"/>
<gene>
    <name evidence="8" type="primary">cmk</name>
    <name evidence="10" type="ORF">CYJ34_03320</name>
</gene>
<dbReference type="EMBL" id="PKGS01000002">
    <property type="protein sequence ID" value="PKZ16829.1"/>
    <property type="molecule type" value="Genomic_DNA"/>
</dbReference>
<dbReference type="AlphaFoldDB" id="A0A2I1M9R8"/>
<feature type="domain" description="Cytidylate kinase" evidence="9">
    <location>
        <begin position="5"/>
        <end position="211"/>
    </location>
</feature>
<comment type="similarity">
    <text evidence="1 8">Belongs to the cytidylate kinase family. Type 1 subfamily.</text>
</comment>
<proteinExistence type="inferred from homology"/>
<evidence type="ECO:0000256" key="7">
    <source>
        <dbReference type="ARBA" id="ARBA00048478"/>
    </source>
</evidence>
<keyword evidence="8" id="KW-0963">Cytoplasm</keyword>
<dbReference type="Pfam" id="PF02224">
    <property type="entry name" value="Cytidylate_kin"/>
    <property type="match status" value="1"/>
</dbReference>
<dbReference type="Gene3D" id="3.40.50.300">
    <property type="entry name" value="P-loop containing nucleotide triphosphate hydrolases"/>
    <property type="match status" value="1"/>
</dbReference>
<reference evidence="10 11" key="1">
    <citation type="submission" date="2017-12" db="EMBL/GenBank/DDBJ databases">
        <title>Phylogenetic diversity of female urinary microbiome.</title>
        <authorList>
            <person name="Thomas-White K."/>
            <person name="Wolfe A.J."/>
        </authorList>
    </citation>
    <scope>NUCLEOTIDE SEQUENCE [LARGE SCALE GENOMIC DNA]</scope>
    <source>
        <strain evidence="10 11">UMB0119</strain>
    </source>
</reference>
<evidence type="ECO:0000256" key="5">
    <source>
        <dbReference type="ARBA" id="ARBA00022840"/>
    </source>
</evidence>
<evidence type="ECO:0000313" key="10">
    <source>
        <dbReference type="EMBL" id="PKZ16829.1"/>
    </source>
</evidence>
<sequence length="217" mass="24660">MTYIIAIDGPSGSGKSTISNKLAEILDIEYLNTGSMYRATTLYFLENSLDENSTNEKVKKALNNININFINNEIYLNGKNVEKEIRNDLITKNVSWVSANASVRKRLVDMQREIANEKSFVLDGRDIGTVVFPNAKYKFYLTANARQRAIRRFEQNESNLSVDEIEKAIIARDNYDSSRKISPLKKADDAIEIDNSDLNIKQTIDLILENLDKKDAL</sequence>
<keyword evidence="4 8" id="KW-0418">Kinase</keyword>
<comment type="caution">
    <text evidence="10">The sequence shown here is derived from an EMBL/GenBank/DDBJ whole genome shotgun (WGS) entry which is preliminary data.</text>
</comment>
<comment type="subcellular location">
    <subcellularLocation>
        <location evidence="8">Cytoplasm</location>
    </subcellularLocation>
</comment>